<feature type="domain" description="DUF4232" evidence="2">
    <location>
        <begin position="71"/>
        <end position="191"/>
    </location>
</feature>
<keyword evidence="1" id="KW-0732">Signal</keyword>
<dbReference type="RefSeq" id="WP_189299372.1">
    <property type="nucleotide sequence ID" value="NZ_BMRP01000007.1"/>
</dbReference>
<dbReference type="Proteomes" id="UP000654471">
    <property type="component" value="Unassembled WGS sequence"/>
</dbReference>
<reference evidence="4" key="1">
    <citation type="journal article" date="2019" name="Int. J. Syst. Evol. Microbiol.">
        <title>The Global Catalogue of Microorganisms (GCM) 10K type strain sequencing project: providing services to taxonomists for standard genome sequencing and annotation.</title>
        <authorList>
            <consortium name="The Broad Institute Genomics Platform"/>
            <consortium name="The Broad Institute Genome Sequencing Center for Infectious Disease"/>
            <person name="Wu L."/>
            <person name="Ma J."/>
        </authorList>
    </citation>
    <scope>NUCLEOTIDE SEQUENCE [LARGE SCALE GENOMIC DNA]</scope>
    <source>
        <strain evidence="4">JCM 3399</strain>
    </source>
</reference>
<name>A0ABQ2UXM1_9ACTN</name>
<organism evidence="3 4">
    <name type="scientific">Streptomyces albospinus</name>
    <dbReference type="NCBI Taxonomy" id="285515"/>
    <lineage>
        <taxon>Bacteria</taxon>
        <taxon>Bacillati</taxon>
        <taxon>Actinomycetota</taxon>
        <taxon>Actinomycetes</taxon>
        <taxon>Kitasatosporales</taxon>
        <taxon>Streptomycetaceae</taxon>
        <taxon>Streptomyces</taxon>
    </lineage>
</organism>
<dbReference type="InterPro" id="IPR025326">
    <property type="entry name" value="DUF4232"/>
</dbReference>
<feature type="signal peptide" evidence="1">
    <location>
        <begin position="1"/>
        <end position="21"/>
    </location>
</feature>
<evidence type="ECO:0000313" key="3">
    <source>
        <dbReference type="EMBL" id="GGU59073.1"/>
    </source>
</evidence>
<gene>
    <name evidence="3" type="ORF">GCM10010211_24940</name>
</gene>
<evidence type="ECO:0000259" key="2">
    <source>
        <dbReference type="Pfam" id="PF14016"/>
    </source>
</evidence>
<proteinExistence type="predicted"/>
<feature type="chain" id="PRO_5046693486" description="DUF4232 domain-containing protein" evidence="1">
    <location>
        <begin position="22"/>
        <end position="206"/>
    </location>
</feature>
<dbReference type="Pfam" id="PF14016">
    <property type="entry name" value="DUF4232"/>
    <property type="match status" value="1"/>
</dbReference>
<comment type="caution">
    <text evidence="3">The sequence shown here is derived from an EMBL/GenBank/DDBJ whole genome shotgun (WGS) entry which is preliminary data.</text>
</comment>
<keyword evidence="4" id="KW-1185">Reference proteome</keyword>
<evidence type="ECO:0000313" key="4">
    <source>
        <dbReference type="Proteomes" id="UP000654471"/>
    </source>
</evidence>
<protein>
    <recommendedName>
        <fullName evidence="2">DUF4232 domain-containing protein</fullName>
    </recommendedName>
</protein>
<evidence type="ECO:0000256" key="1">
    <source>
        <dbReference type="SAM" id="SignalP"/>
    </source>
</evidence>
<dbReference type="EMBL" id="BMRP01000007">
    <property type="protein sequence ID" value="GGU59073.1"/>
    <property type="molecule type" value="Genomic_DNA"/>
</dbReference>
<accession>A0ABQ2UXM1</accession>
<dbReference type="PROSITE" id="PS51257">
    <property type="entry name" value="PROKAR_LIPOPROTEIN"/>
    <property type="match status" value="1"/>
</dbReference>
<sequence>MTARRTTACAALALGLAGSLALTGCNSSKTHKSSSSASKSKHRIVGGAAAGAGAGAGAGAAARRNGRTTSCSLSTSRLQFNQQTGPKGYVSVRYRNSSSTLSCTLYGAPLLSFNQAKTPLPPVKEGWSHQVTLRPRDTAYAVIPTNTPAALGTRQENVAVRFARSTGSPVTFDFAEKRDVISVGRSKVSDWNSSLSGARLEAGVGN</sequence>